<accession>A0A1Q9C856</accession>
<feature type="compositionally biased region" description="Basic and acidic residues" evidence="2">
    <location>
        <begin position="9"/>
        <end position="20"/>
    </location>
</feature>
<dbReference type="Proteomes" id="UP000186817">
    <property type="component" value="Unassembled WGS sequence"/>
</dbReference>
<keyword evidence="4" id="KW-1185">Reference proteome</keyword>
<keyword evidence="1" id="KW-0175">Coiled coil</keyword>
<dbReference type="AlphaFoldDB" id="A0A1Q9C856"/>
<feature type="compositionally biased region" description="Basic and acidic residues" evidence="2">
    <location>
        <begin position="35"/>
        <end position="47"/>
    </location>
</feature>
<evidence type="ECO:0000256" key="1">
    <source>
        <dbReference type="SAM" id="Coils"/>
    </source>
</evidence>
<dbReference type="EMBL" id="LSRX01001529">
    <property type="protein sequence ID" value="OLP79075.1"/>
    <property type="molecule type" value="Genomic_DNA"/>
</dbReference>
<feature type="region of interest" description="Disordered" evidence="2">
    <location>
        <begin position="1"/>
        <end position="87"/>
    </location>
</feature>
<name>A0A1Q9C856_SYMMI</name>
<sequence length="814" mass="90843">MADMADSDAESHRSATDAESQRSATEGGATPEAHTPPDDLEGVRTPEAEPPLDAPEGVLIPEAEPPQDAPEGVPAEPARRPRQPRGAWQELPEETLEAVPASVADFRGWLKTWMARNGFPKAYLSKVQVADSTGSAFASCRCKDEAKARHADRVKHLPPLRALAQLLSEHVPEEEMPDEAQLAKAHRRCIKGTGSKRKIDSTSGDLQAWLDFLAVQFSLREAKSGHQLKYWAAELRDDDGFLPFRVPSCSRRRQTRRTCPPVLLCDVTYKISNSGWGLALFALASQHLDAHTAWPASQAIIIGAAWVPKAVKCLLPDALLARDVRHVQANVKKHSSPSSSIPLAVRDYLASQVLFSAALPTQTLFTLLWDEVLNSLCGRPEMQTYLSQHLLQRHATRDVWEATWWDGLCSGLKGGFTTLTAFQALERMNRTLKSCLPSNFHLLSIQDVNERIETGLQAIYRRRRWIEPATGDLQPDQIAPRPQVVARFVNGDWLQTERMPWEGKRQWKVPTAARYLDYAPSNYMTKELQEFGGMRVRSVTLMPFDSPDWNIDPDTFEAMCGLVLAKSVEQALTFLSKLGAVRKDGRVSLSHFHSLMTNLCFVFQTGRIYARCGSCPHELFTRWRLGDQRVVVARMAQLVRADAPVDIAQANEGLRQEILVRQVPRRSAWLTLAKIQDRLQRARDRKRKQKKDREQQLQRLYEDQDLLGLTNTAETEGVARQKALGDVQGMLGKSFVKQLQALHSMIFLKTTLKEAKSMKATELVVTLGKSTGGSWHQIDLVGERDLWGSRSNAGSGGSCAGSAFQEDTDADADM</sequence>
<evidence type="ECO:0000256" key="2">
    <source>
        <dbReference type="SAM" id="MobiDB-lite"/>
    </source>
</evidence>
<reference evidence="3 4" key="1">
    <citation type="submission" date="2016-02" db="EMBL/GenBank/DDBJ databases">
        <title>Genome analysis of coral dinoflagellate symbionts highlights evolutionary adaptations to a symbiotic lifestyle.</title>
        <authorList>
            <person name="Aranda M."/>
            <person name="Li Y."/>
            <person name="Liew Y.J."/>
            <person name="Baumgarten S."/>
            <person name="Simakov O."/>
            <person name="Wilson M."/>
            <person name="Piel J."/>
            <person name="Ashoor H."/>
            <person name="Bougouffa S."/>
            <person name="Bajic V.B."/>
            <person name="Ryu T."/>
            <person name="Ravasi T."/>
            <person name="Bayer T."/>
            <person name="Micklem G."/>
            <person name="Kim H."/>
            <person name="Bhak J."/>
            <person name="Lajeunesse T.C."/>
            <person name="Voolstra C.R."/>
        </authorList>
    </citation>
    <scope>NUCLEOTIDE SEQUENCE [LARGE SCALE GENOMIC DNA]</scope>
    <source>
        <strain evidence="3 4">CCMP2467</strain>
    </source>
</reference>
<organism evidence="3 4">
    <name type="scientific">Symbiodinium microadriaticum</name>
    <name type="common">Dinoflagellate</name>
    <name type="synonym">Zooxanthella microadriatica</name>
    <dbReference type="NCBI Taxonomy" id="2951"/>
    <lineage>
        <taxon>Eukaryota</taxon>
        <taxon>Sar</taxon>
        <taxon>Alveolata</taxon>
        <taxon>Dinophyceae</taxon>
        <taxon>Suessiales</taxon>
        <taxon>Symbiodiniaceae</taxon>
        <taxon>Symbiodinium</taxon>
    </lineage>
</organism>
<gene>
    <name evidence="3" type="ORF">AK812_SmicGene40680</name>
</gene>
<proteinExistence type="predicted"/>
<comment type="caution">
    <text evidence="3">The sequence shown here is derived from an EMBL/GenBank/DDBJ whole genome shotgun (WGS) entry which is preliminary data.</text>
</comment>
<feature type="coiled-coil region" evidence="1">
    <location>
        <begin position="672"/>
        <end position="703"/>
    </location>
</feature>
<evidence type="ECO:0000313" key="4">
    <source>
        <dbReference type="Proteomes" id="UP000186817"/>
    </source>
</evidence>
<evidence type="ECO:0000313" key="3">
    <source>
        <dbReference type="EMBL" id="OLP79075.1"/>
    </source>
</evidence>
<protein>
    <submittedName>
        <fullName evidence="3">Uncharacterized protein</fullName>
    </submittedName>
</protein>
<feature type="region of interest" description="Disordered" evidence="2">
    <location>
        <begin position="791"/>
        <end position="814"/>
    </location>
</feature>
<dbReference type="OrthoDB" id="443755at2759"/>